<dbReference type="AlphaFoldDB" id="D6U0N2"/>
<comment type="similarity">
    <text evidence="1">Belongs to the 4-hydroxybenzoyl-CoA thioesterase family.</text>
</comment>
<dbReference type="STRING" id="485913.Krac_3181"/>
<dbReference type="RefSeq" id="WP_007920450.1">
    <property type="nucleotide sequence ID" value="NZ_ADVG01000004.1"/>
</dbReference>
<keyword evidence="5" id="KW-1185">Reference proteome</keyword>
<dbReference type="SUPFAM" id="SSF54637">
    <property type="entry name" value="Thioesterase/thiol ester dehydrase-isomerase"/>
    <property type="match status" value="1"/>
</dbReference>
<dbReference type="GO" id="GO:0047617">
    <property type="term" value="F:fatty acyl-CoA hydrolase activity"/>
    <property type="evidence" value="ECO:0007669"/>
    <property type="project" value="TreeGrafter"/>
</dbReference>
<dbReference type="OrthoDB" id="129788at2"/>
<sequence length="140" mass="15805">MPRVSVQVRVPFPDVDSSRRIHFTAMLRYFEVAEHELMRAIGFPYATALWGVAFPRVHVACDFRGAVRYDDLLSVEARVAYVGRSSWKVAFTARALQEVASELQVGDVVAEGEIAIVCMNPKSERAQPLPEELRQALERE</sequence>
<protein>
    <submittedName>
        <fullName evidence="4">Thioesterase superfamily protein</fullName>
    </submittedName>
</protein>
<accession>D6U0N2</accession>
<dbReference type="Pfam" id="PF03061">
    <property type="entry name" value="4HBT"/>
    <property type="match status" value="1"/>
</dbReference>
<reference evidence="4 5" key="1">
    <citation type="journal article" date="2011" name="Stand. Genomic Sci.">
        <title>Non-contiguous finished genome sequence and contextual data of the filamentous soil bacterium Ktedonobacter racemifer type strain (SOSP1-21).</title>
        <authorList>
            <person name="Chang Y.J."/>
            <person name="Land M."/>
            <person name="Hauser L."/>
            <person name="Chertkov O."/>
            <person name="Del Rio T.G."/>
            <person name="Nolan M."/>
            <person name="Copeland A."/>
            <person name="Tice H."/>
            <person name="Cheng J.F."/>
            <person name="Lucas S."/>
            <person name="Han C."/>
            <person name="Goodwin L."/>
            <person name="Pitluck S."/>
            <person name="Ivanova N."/>
            <person name="Ovchinikova G."/>
            <person name="Pati A."/>
            <person name="Chen A."/>
            <person name="Palaniappan K."/>
            <person name="Mavromatis K."/>
            <person name="Liolios K."/>
            <person name="Brettin T."/>
            <person name="Fiebig A."/>
            <person name="Rohde M."/>
            <person name="Abt B."/>
            <person name="Goker M."/>
            <person name="Detter J.C."/>
            <person name="Woyke T."/>
            <person name="Bristow J."/>
            <person name="Eisen J.A."/>
            <person name="Markowitz V."/>
            <person name="Hugenholtz P."/>
            <person name="Kyrpides N.C."/>
            <person name="Klenk H.P."/>
            <person name="Lapidus A."/>
        </authorList>
    </citation>
    <scope>NUCLEOTIDE SEQUENCE [LARGE SCALE GENOMIC DNA]</scope>
    <source>
        <strain evidence="5">DSM 44963</strain>
    </source>
</reference>
<gene>
    <name evidence="4" type="ORF">Krac_3181</name>
</gene>
<evidence type="ECO:0000256" key="1">
    <source>
        <dbReference type="ARBA" id="ARBA00005953"/>
    </source>
</evidence>
<dbReference type="EMBL" id="ADVG01000004">
    <property type="protein sequence ID" value="EFH82372.1"/>
    <property type="molecule type" value="Genomic_DNA"/>
</dbReference>
<dbReference type="Proteomes" id="UP000004508">
    <property type="component" value="Unassembled WGS sequence"/>
</dbReference>
<evidence type="ECO:0000259" key="3">
    <source>
        <dbReference type="Pfam" id="PF03061"/>
    </source>
</evidence>
<comment type="caution">
    <text evidence="4">The sequence shown here is derived from an EMBL/GenBank/DDBJ whole genome shotgun (WGS) entry which is preliminary data.</text>
</comment>
<name>D6U0N2_KTERA</name>
<proteinExistence type="inferred from homology"/>
<dbReference type="CDD" id="cd00586">
    <property type="entry name" value="4HBT"/>
    <property type="match status" value="1"/>
</dbReference>
<evidence type="ECO:0000313" key="4">
    <source>
        <dbReference type="EMBL" id="EFH82372.1"/>
    </source>
</evidence>
<evidence type="ECO:0000256" key="2">
    <source>
        <dbReference type="ARBA" id="ARBA00022801"/>
    </source>
</evidence>
<dbReference type="eggNOG" id="COG0824">
    <property type="taxonomic scope" value="Bacteria"/>
</dbReference>
<dbReference type="Gene3D" id="3.10.129.10">
    <property type="entry name" value="Hotdog Thioesterase"/>
    <property type="match status" value="1"/>
</dbReference>
<dbReference type="InterPro" id="IPR050563">
    <property type="entry name" value="4-hydroxybenzoyl-CoA_TE"/>
</dbReference>
<feature type="domain" description="Thioesterase" evidence="3">
    <location>
        <begin position="21"/>
        <end position="96"/>
    </location>
</feature>
<organism evidence="4 5">
    <name type="scientific">Ktedonobacter racemifer DSM 44963</name>
    <dbReference type="NCBI Taxonomy" id="485913"/>
    <lineage>
        <taxon>Bacteria</taxon>
        <taxon>Bacillati</taxon>
        <taxon>Chloroflexota</taxon>
        <taxon>Ktedonobacteria</taxon>
        <taxon>Ktedonobacterales</taxon>
        <taxon>Ktedonobacteraceae</taxon>
        <taxon>Ktedonobacter</taxon>
    </lineage>
</organism>
<keyword evidence="2" id="KW-0378">Hydrolase</keyword>
<dbReference type="PANTHER" id="PTHR31793">
    <property type="entry name" value="4-HYDROXYBENZOYL-COA THIOESTERASE FAMILY MEMBER"/>
    <property type="match status" value="1"/>
</dbReference>
<dbReference type="InParanoid" id="D6U0N2"/>
<evidence type="ECO:0000313" key="5">
    <source>
        <dbReference type="Proteomes" id="UP000004508"/>
    </source>
</evidence>
<dbReference type="InterPro" id="IPR029069">
    <property type="entry name" value="HotDog_dom_sf"/>
</dbReference>
<dbReference type="PANTHER" id="PTHR31793:SF27">
    <property type="entry name" value="NOVEL THIOESTERASE SUPERFAMILY DOMAIN AND SAPOSIN A-TYPE DOMAIN CONTAINING PROTEIN (0610012H03RIK)"/>
    <property type="match status" value="1"/>
</dbReference>
<dbReference type="InterPro" id="IPR006683">
    <property type="entry name" value="Thioestr_dom"/>
</dbReference>